<proteinExistence type="predicted"/>
<dbReference type="EMBL" id="PJQM01004596">
    <property type="protein sequence ID" value="RCH83924.1"/>
    <property type="molecule type" value="Genomic_DNA"/>
</dbReference>
<protein>
    <submittedName>
        <fullName evidence="1">Uncharacterized protein</fullName>
    </submittedName>
</protein>
<sequence length="131" mass="15344">MRNKLHKLGAASSRILDIHYPTLGIVAVLIHIGYSDEFNRLLGKWEIAPLHNFNPLDPQHLRDRKLLETLTSDEERATKLKEIHQQRLTCALEYMREHARRPMAFDFVFRGWLTTCKVQSAFTDGTFRIKQ</sequence>
<organism evidence="1 2">
    <name type="scientific">Rhizopus stolonifer</name>
    <name type="common">Rhizopus nigricans</name>
    <dbReference type="NCBI Taxonomy" id="4846"/>
    <lineage>
        <taxon>Eukaryota</taxon>
        <taxon>Fungi</taxon>
        <taxon>Fungi incertae sedis</taxon>
        <taxon>Mucoromycota</taxon>
        <taxon>Mucoromycotina</taxon>
        <taxon>Mucoromycetes</taxon>
        <taxon>Mucorales</taxon>
        <taxon>Mucorineae</taxon>
        <taxon>Rhizopodaceae</taxon>
        <taxon>Rhizopus</taxon>
    </lineage>
</organism>
<evidence type="ECO:0000313" key="1">
    <source>
        <dbReference type="EMBL" id="RCH83924.1"/>
    </source>
</evidence>
<gene>
    <name evidence="1" type="ORF">CU098_005712</name>
</gene>
<evidence type="ECO:0000313" key="2">
    <source>
        <dbReference type="Proteomes" id="UP000253551"/>
    </source>
</evidence>
<reference evidence="1 2" key="1">
    <citation type="journal article" date="2018" name="G3 (Bethesda)">
        <title>Phylogenetic and Phylogenomic Definition of Rhizopus Species.</title>
        <authorList>
            <person name="Gryganskyi A.P."/>
            <person name="Golan J."/>
            <person name="Dolatabadi S."/>
            <person name="Mondo S."/>
            <person name="Robb S."/>
            <person name="Idnurm A."/>
            <person name="Muszewska A."/>
            <person name="Steczkiewicz K."/>
            <person name="Masonjones S."/>
            <person name="Liao H.L."/>
            <person name="Gajdeczka M.T."/>
            <person name="Anike F."/>
            <person name="Vuek A."/>
            <person name="Anishchenko I.M."/>
            <person name="Voigt K."/>
            <person name="de Hoog G.S."/>
            <person name="Smith M.E."/>
            <person name="Heitman J."/>
            <person name="Vilgalys R."/>
            <person name="Stajich J.E."/>
        </authorList>
    </citation>
    <scope>NUCLEOTIDE SEQUENCE [LARGE SCALE GENOMIC DNA]</scope>
    <source>
        <strain evidence="1 2">LSU 92-RS-03</strain>
    </source>
</reference>
<name>A0A367J1W1_RHIST</name>
<comment type="caution">
    <text evidence="1">The sequence shown here is derived from an EMBL/GenBank/DDBJ whole genome shotgun (WGS) entry which is preliminary data.</text>
</comment>
<dbReference type="Proteomes" id="UP000253551">
    <property type="component" value="Unassembled WGS sequence"/>
</dbReference>
<keyword evidence="2" id="KW-1185">Reference proteome</keyword>
<dbReference type="OrthoDB" id="2206543at2759"/>
<accession>A0A367J1W1</accession>
<dbReference type="STRING" id="4846.A0A367J1W1"/>
<dbReference type="AlphaFoldDB" id="A0A367J1W1"/>